<dbReference type="InterPro" id="IPR013529">
    <property type="entry name" value="Glyco_hydro_42_N"/>
</dbReference>
<dbReference type="InterPro" id="IPR017853">
    <property type="entry name" value="GH"/>
</dbReference>
<evidence type="ECO:0000256" key="4">
    <source>
        <dbReference type="ARBA" id="ARBA00022801"/>
    </source>
</evidence>
<feature type="active site" description="Proton donor" evidence="7">
    <location>
        <position position="149"/>
    </location>
</feature>
<feature type="binding site" evidence="8">
    <location>
        <position position="110"/>
    </location>
    <ligand>
        <name>substrate</name>
    </ligand>
</feature>
<dbReference type="CDD" id="cd03143">
    <property type="entry name" value="A4_beta-galactosidase_middle_domain"/>
    <property type="match status" value="1"/>
</dbReference>
<comment type="caution">
    <text evidence="13">The sequence shown here is derived from an EMBL/GenBank/DDBJ whole genome shotgun (WGS) entry which is preliminary data.</text>
</comment>
<dbReference type="PANTHER" id="PTHR36447:SF1">
    <property type="entry name" value="BETA-GALACTOSIDASE GANA"/>
    <property type="match status" value="1"/>
</dbReference>
<evidence type="ECO:0000313" key="14">
    <source>
        <dbReference type="Proteomes" id="UP001145094"/>
    </source>
</evidence>
<dbReference type="SUPFAM" id="SSF51445">
    <property type="entry name" value="(Trans)glycosidases"/>
    <property type="match status" value="1"/>
</dbReference>
<evidence type="ECO:0000256" key="1">
    <source>
        <dbReference type="ARBA" id="ARBA00001412"/>
    </source>
</evidence>
<feature type="domain" description="Beta-galactosidase trimerisation" evidence="11">
    <location>
        <begin position="400"/>
        <end position="602"/>
    </location>
</feature>
<dbReference type="Gene3D" id="3.20.20.80">
    <property type="entry name" value="Glycosidases"/>
    <property type="match status" value="1"/>
</dbReference>
<evidence type="ECO:0000259" key="12">
    <source>
        <dbReference type="Pfam" id="PF08533"/>
    </source>
</evidence>
<evidence type="ECO:0000256" key="5">
    <source>
        <dbReference type="ARBA" id="ARBA00023295"/>
    </source>
</evidence>
<evidence type="ECO:0000313" key="13">
    <source>
        <dbReference type="EMBL" id="GLG90705.1"/>
    </source>
</evidence>
<dbReference type="InterPro" id="IPR013739">
    <property type="entry name" value="Beta_galactosidase_C"/>
</dbReference>
<dbReference type="GO" id="GO:0046872">
    <property type="term" value="F:metal ion binding"/>
    <property type="evidence" value="ECO:0007669"/>
    <property type="project" value="UniProtKB-KW"/>
</dbReference>
<dbReference type="Pfam" id="PF02449">
    <property type="entry name" value="Glyco_hydro_42"/>
    <property type="match status" value="1"/>
</dbReference>
<feature type="binding site" evidence="8">
    <location>
        <position position="317"/>
    </location>
    <ligand>
        <name>substrate</name>
    </ligand>
</feature>
<feature type="active site" description="Nucleophile" evidence="7">
    <location>
        <position position="309"/>
    </location>
</feature>
<evidence type="ECO:0000259" key="11">
    <source>
        <dbReference type="Pfam" id="PF08532"/>
    </source>
</evidence>
<dbReference type="InterPro" id="IPR013780">
    <property type="entry name" value="Glyco_hydro_b"/>
</dbReference>
<feature type="domain" description="Glycoside hydrolase family 42 N-terminal" evidence="10">
    <location>
        <begin position="11"/>
        <end position="386"/>
    </location>
</feature>
<feature type="binding site" evidence="9">
    <location>
        <position position="159"/>
    </location>
    <ligand>
        <name>Zn(2+)</name>
        <dbReference type="ChEBI" id="CHEBI:29105"/>
    </ligand>
</feature>
<feature type="binding site" evidence="9">
    <location>
        <position position="161"/>
    </location>
    <ligand>
        <name>Zn(2+)</name>
        <dbReference type="ChEBI" id="CHEBI:29105"/>
    </ligand>
</feature>
<dbReference type="AlphaFoldDB" id="A0A9W6CDZ1"/>
<evidence type="ECO:0000259" key="10">
    <source>
        <dbReference type="Pfam" id="PF02449"/>
    </source>
</evidence>
<dbReference type="Pfam" id="PF08532">
    <property type="entry name" value="Glyco_hydro_42M"/>
    <property type="match status" value="1"/>
</dbReference>
<feature type="domain" description="Beta-galactosidase C-terminal" evidence="12">
    <location>
        <begin position="613"/>
        <end position="664"/>
    </location>
</feature>
<comment type="catalytic activity">
    <reaction evidence="1 6">
        <text>Hydrolysis of terminal non-reducing beta-D-galactose residues in beta-D-galactosides.</text>
        <dbReference type="EC" id="3.2.1.23"/>
    </reaction>
</comment>
<dbReference type="InterPro" id="IPR013738">
    <property type="entry name" value="Beta_galactosidase_Trimer"/>
</dbReference>
<organism evidence="13 14">
    <name type="scientific">Sellimonas catena</name>
    <dbReference type="NCBI Taxonomy" id="2994035"/>
    <lineage>
        <taxon>Bacteria</taxon>
        <taxon>Bacillati</taxon>
        <taxon>Bacillota</taxon>
        <taxon>Clostridia</taxon>
        <taxon>Lachnospirales</taxon>
        <taxon>Lachnospiraceae</taxon>
        <taxon>Sellimonas</taxon>
    </lineage>
</organism>
<dbReference type="Gene3D" id="3.40.50.880">
    <property type="match status" value="1"/>
</dbReference>
<dbReference type="PIRSF" id="PIRSF001084">
    <property type="entry name" value="B-galactosidase"/>
    <property type="match status" value="1"/>
</dbReference>
<feature type="binding site" evidence="9">
    <location>
        <position position="114"/>
    </location>
    <ligand>
        <name>Zn(2+)</name>
        <dbReference type="ChEBI" id="CHEBI:29105"/>
    </ligand>
</feature>
<dbReference type="GO" id="GO:0009341">
    <property type="term" value="C:beta-galactosidase complex"/>
    <property type="evidence" value="ECO:0007669"/>
    <property type="project" value="InterPro"/>
</dbReference>
<evidence type="ECO:0000256" key="9">
    <source>
        <dbReference type="PIRSR" id="PIRSR001084-3"/>
    </source>
</evidence>
<evidence type="ECO:0000256" key="3">
    <source>
        <dbReference type="ARBA" id="ARBA00012756"/>
    </source>
</evidence>
<dbReference type="GO" id="GO:0004565">
    <property type="term" value="F:beta-galactosidase activity"/>
    <property type="evidence" value="ECO:0007669"/>
    <property type="project" value="UniProtKB-EC"/>
</dbReference>
<dbReference type="Proteomes" id="UP001145094">
    <property type="component" value="Unassembled WGS sequence"/>
</dbReference>
<feature type="binding site" evidence="9">
    <location>
        <position position="164"/>
    </location>
    <ligand>
        <name>Zn(2+)</name>
        <dbReference type="ChEBI" id="CHEBI:29105"/>
    </ligand>
</feature>
<comment type="similarity">
    <text evidence="2 6">Belongs to the glycosyl hydrolase 42 family.</text>
</comment>
<dbReference type="SUPFAM" id="SSF52317">
    <property type="entry name" value="Class I glutamine amidotransferase-like"/>
    <property type="match status" value="1"/>
</dbReference>
<proteinExistence type="inferred from homology"/>
<keyword evidence="4 6" id="KW-0378">Hydrolase</keyword>
<dbReference type="GO" id="GO:0006012">
    <property type="term" value="P:galactose metabolic process"/>
    <property type="evidence" value="ECO:0007669"/>
    <property type="project" value="InterPro"/>
</dbReference>
<dbReference type="Pfam" id="PF08533">
    <property type="entry name" value="Glyco_hydro_42C"/>
    <property type="match status" value="1"/>
</dbReference>
<dbReference type="EC" id="3.2.1.23" evidence="3 6"/>
<keyword evidence="9" id="KW-0862">Zinc</keyword>
<evidence type="ECO:0000256" key="8">
    <source>
        <dbReference type="PIRSR" id="PIRSR001084-2"/>
    </source>
</evidence>
<dbReference type="InterPro" id="IPR003476">
    <property type="entry name" value="Glyco_hydro_42"/>
</dbReference>
<sequence length="670" mass="76982">MLGGRILHGGDYNPDQWLDHPEIFEEDVALMKKANVNCVSLGIFAWASLEPEEGVYQFDWMDRIITRLETEGIQVILATPSGAMPHWLTQKYPEVMQVQADGRRNLPGKRHNFCYTSPVMREKITAIDRELAKRFGKRSNVILWHISNELGGNFADSVCHCEHCQAAFRIWLKKKYGTLEKLNRAWWNYFWSHTYTDWEQIHSPVPNGETTSTALVLDWRRFATEQMNDFYQLEARTVKEYSDLPATANFMYFFKGMDYNRLKEGVDIISWDNYPYWHKQKDEVPTAVKAAVNHSLMRSLLKAPFLLMESSPSSISWREANPLKRPGMHMLSSMQAVAHGSDSVLYFQWRKGRGGFEKFHGAVLDHRNGSDTRVFREVTELGERLSGLGALIDHTVNRPKAAIIFDWDNWWAVEDTQGPRLDFNYVKTILKHYRVFWENGIEADLVDMNDSLEGYSLVAAPLNYMYKEGYPEHVRKFVENGGIFVNTCFSGMVDDTDLCFTGQSPLEDVLGIIQEEIDAPSEEFENQFTYGGSVYPAQYLCEIVHAKENTEVLAVYEKDFYAGSPVVTRNSFGKGEAYYLAAESSLDFLRAFYQDLFREAALENALQTKLPYGVTVTERVGDNGKRVVFVMNFKNEPVCVEGIGKWTDAETKEVYEGTLEMKPFQCMILI</sequence>
<reference evidence="13" key="2">
    <citation type="submission" date="2022-11" db="EMBL/GenBank/DDBJ databases">
        <title>Draft genome sequence of Sellimonas catena strain 18CBH55.</title>
        <authorList>
            <person name="Hisatomi A."/>
            <person name="Ohkuma M."/>
            <person name="Sakamoto M."/>
        </authorList>
    </citation>
    <scope>NUCLEOTIDE SEQUENCE</scope>
    <source>
        <strain evidence="13">18CBH55</strain>
    </source>
</reference>
<dbReference type="RefSeq" id="WP_281845451.1">
    <property type="nucleotide sequence ID" value="NZ_BSCH01000013.1"/>
</dbReference>
<dbReference type="PANTHER" id="PTHR36447">
    <property type="entry name" value="BETA-GALACTOSIDASE GANA"/>
    <property type="match status" value="1"/>
</dbReference>
<evidence type="ECO:0000256" key="2">
    <source>
        <dbReference type="ARBA" id="ARBA00005940"/>
    </source>
</evidence>
<evidence type="ECO:0000256" key="7">
    <source>
        <dbReference type="PIRSR" id="PIRSR001084-1"/>
    </source>
</evidence>
<evidence type="ECO:0000256" key="6">
    <source>
        <dbReference type="PIRNR" id="PIRNR001084"/>
    </source>
</evidence>
<name>A0A9W6CDZ1_9FIRM</name>
<reference evidence="13" key="1">
    <citation type="submission" date="2022-11" db="EMBL/GenBank/DDBJ databases">
        <title>Draft genome sequence of Sellimonas catena strain 18CBH55.</title>
        <authorList>
            <person name="Atsushi H."/>
            <person name="Moriya O."/>
            <person name="Mitsuo S."/>
        </authorList>
    </citation>
    <scope>NUCLEOTIDE SEQUENCE</scope>
    <source>
        <strain evidence="13">18CBH55</strain>
    </source>
</reference>
<keyword evidence="9" id="KW-0479">Metal-binding</keyword>
<dbReference type="Gene3D" id="2.60.40.1180">
    <property type="entry name" value="Golgi alpha-mannosidase II"/>
    <property type="match status" value="1"/>
</dbReference>
<reference evidence="13" key="3">
    <citation type="journal article" date="2023" name="Int. J. Syst. Evol. Microbiol.">
        <title>Sellimonas catena sp. nov., isolated from human faeces.</title>
        <authorList>
            <person name="Hisatomi A."/>
            <person name="Ohkuma M."/>
            <person name="Sakamoto M."/>
        </authorList>
    </citation>
    <scope>NUCLEOTIDE SEQUENCE</scope>
    <source>
        <strain evidence="13">18CBH55</strain>
    </source>
</reference>
<accession>A0A9W6CDZ1</accession>
<keyword evidence="5 6" id="KW-0326">Glycosidase</keyword>
<protein>
    <recommendedName>
        <fullName evidence="3 6">Beta-galactosidase</fullName>
        <shortName evidence="6">Beta-gal</shortName>
        <ecNumber evidence="3 6">3.2.1.23</ecNumber>
    </recommendedName>
</protein>
<dbReference type="InterPro" id="IPR029062">
    <property type="entry name" value="Class_I_gatase-like"/>
</dbReference>
<gene>
    <name evidence="13" type="ORF">Selli2_21320</name>
</gene>
<dbReference type="EMBL" id="BSCH01000013">
    <property type="protein sequence ID" value="GLG90705.1"/>
    <property type="molecule type" value="Genomic_DNA"/>
</dbReference>
<feature type="binding site" evidence="8">
    <location>
        <position position="148"/>
    </location>
    <ligand>
        <name>substrate</name>
    </ligand>
</feature>